<dbReference type="InterPro" id="IPR001867">
    <property type="entry name" value="OmpR/PhoB-type_DNA-bd"/>
</dbReference>
<name>A0ABS4P6N1_9GAMM</name>
<evidence type="ECO:0000256" key="2">
    <source>
        <dbReference type="PROSITE-ProRule" id="PRU01091"/>
    </source>
</evidence>
<dbReference type="CDD" id="cd00383">
    <property type="entry name" value="trans_reg_C"/>
    <property type="match status" value="1"/>
</dbReference>
<feature type="domain" description="OmpR/PhoB-type" evidence="4">
    <location>
        <begin position="12"/>
        <end position="112"/>
    </location>
</feature>
<evidence type="ECO:0000256" key="3">
    <source>
        <dbReference type="SAM" id="MobiDB-lite"/>
    </source>
</evidence>
<proteinExistence type="predicted"/>
<reference evidence="6" key="1">
    <citation type="submission" date="2023-07" db="EMBL/GenBank/DDBJ databases">
        <title>Genome mining of underrepresented organisms for secondary metabolites.</title>
        <authorList>
            <person name="D'Agostino P.M."/>
        </authorList>
    </citation>
    <scope>NUCLEOTIDE SEQUENCE [LARGE SCALE GENOMIC DNA]</scope>
    <source>
        <strain evidence="6">WS4403</strain>
    </source>
</reference>
<keyword evidence="1 2" id="KW-0238">DNA-binding</keyword>
<sequence length="319" mass="36861">MLSISTLRTGINAECVINNWLIDISAGALIHQQSGEQRRLGEYQLKLLIVMIKHADQILTREELNTLVWERRVIGSNSLPNAIHALRVALEDDGKQQRIIKTIPKKGYMLDASFCHFRRHEKDPQHEPSENGEERIAGEEPERLPPAESSPAEEWMAAPLPENEQQSATQHGKHSRRLWQGIFLLQIIVLTLATVIWLNDHTPQPRFTEYQAGVYRQIRLLQLEQFNPGNEGTREELNSIMGATLLKLDHLLKERQVKMDIYFHSSITLLNLTISLRSRCDQRQLAMNLFHWRQDITQLNSLIFDETERKLNEMAVCVN</sequence>
<comment type="caution">
    <text evidence="5">The sequence shown here is derived from an EMBL/GenBank/DDBJ whole genome shotgun (WGS) entry which is preliminary data.</text>
</comment>
<evidence type="ECO:0000259" key="4">
    <source>
        <dbReference type="PROSITE" id="PS51755"/>
    </source>
</evidence>
<gene>
    <name evidence="5" type="ORF">J2125_001447</name>
</gene>
<feature type="compositionally biased region" description="Basic and acidic residues" evidence="3">
    <location>
        <begin position="120"/>
        <end position="145"/>
    </location>
</feature>
<dbReference type="SMART" id="SM00862">
    <property type="entry name" value="Trans_reg_C"/>
    <property type="match status" value="1"/>
</dbReference>
<dbReference type="InterPro" id="IPR016032">
    <property type="entry name" value="Sig_transdc_resp-reg_C-effctor"/>
</dbReference>
<dbReference type="Gene3D" id="1.10.10.10">
    <property type="entry name" value="Winged helix-like DNA-binding domain superfamily/Winged helix DNA-binding domain"/>
    <property type="match status" value="1"/>
</dbReference>
<feature type="DNA-binding region" description="OmpR/PhoB-type" evidence="2">
    <location>
        <begin position="12"/>
        <end position="112"/>
    </location>
</feature>
<dbReference type="RefSeq" id="WP_017801186.1">
    <property type="nucleotide sequence ID" value="NZ_JAGGMQ010000001.1"/>
</dbReference>
<evidence type="ECO:0000256" key="1">
    <source>
        <dbReference type="ARBA" id="ARBA00023125"/>
    </source>
</evidence>
<dbReference type="InterPro" id="IPR036388">
    <property type="entry name" value="WH-like_DNA-bd_sf"/>
</dbReference>
<dbReference type="Proteomes" id="UP001195624">
    <property type="component" value="Unassembled WGS sequence"/>
</dbReference>
<accession>A0ABS4P6N1</accession>
<dbReference type="GO" id="GO:0003677">
    <property type="term" value="F:DNA binding"/>
    <property type="evidence" value="ECO:0007669"/>
    <property type="project" value="UniProtKB-KW"/>
</dbReference>
<feature type="region of interest" description="Disordered" evidence="3">
    <location>
        <begin position="120"/>
        <end position="153"/>
    </location>
</feature>
<evidence type="ECO:0000313" key="6">
    <source>
        <dbReference type="Proteomes" id="UP001195624"/>
    </source>
</evidence>
<dbReference type="EMBL" id="JAGGMQ010000001">
    <property type="protein sequence ID" value="MBP2168255.1"/>
    <property type="molecule type" value="Genomic_DNA"/>
</dbReference>
<organism evidence="5 6">
    <name type="scientific">Winslowiella toletana</name>
    <dbReference type="NCBI Taxonomy" id="92490"/>
    <lineage>
        <taxon>Bacteria</taxon>
        <taxon>Pseudomonadati</taxon>
        <taxon>Pseudomonadota</taxon>
        <taxon>Gammaproteobacteria</taxon>
        <taxon>Enterobacterales</taxon>
        <taxon>Erwiniaceae</taxon>
        <taxon>Winslowiella</taxon>
    </lineage>
</organism>
<dbReference type="SUPFAM" id="SSF46894">
    <property type="entry name" value="C-terminal effector domain of the bipartite response regulators"/>
    <property type="match status" value="1"/>
</dbReference>
<keyword evidence="6" id="KW-1185">Reference proteome</keyword>
<protein>
    <submittedName>
        <fullName evidence="5">DNA-binding winged helix-turn-helix (WHTH) protein</fullName>
    </submittedName>
</protein>
<dbReference type="Pfam" id="PF00486">
    <property type="entry name" value="Trans_reg_C"/>
    <property type="match status" value="1"/>
</dbReference>
<dbReference type="PROSITE" id="PS51755">
    <property type="entry name" value="OMPR_PHOB"/>
    <property type="match status" value="1"/>
</dbReference>
<evidence type="ECO:0000313" key="5">
    <source>
        <dbReference type="EMBL" id="MBP2168255.1"/>
    </source>
</evidence>